<dbReference type="Proteomes" id="UP000614460">
    <property type="component" value="Unassembled WGS sequence"/>
</dbReference>
<evidence type="ECO:0000313" key="3">
    <source>
        <dbReference type="Proteomes" id="UP000614460"/>
    </source>
</evidence>
<dbReference type="PROSITE" id="PS51257">
    <property type="entry name" value="PROKAR_LIPOPROTEIN"/>
    <property type="match status" value="1"/>
</dbReference>
<comment type="caution">
    <text evidence="2">The sequence shown here is derived from an EMBL/GenBank/DDBJ whole genome shotgun (WGS) entry which is preliminary data.</text>
</comment>
<gene>
    <name evidence="2" type="ORF">GCM10011516_21050</name>
</gene>
<reference evidence="2" key="1">
    <citation type="journal article" date="2014" name="Int. J. Syst. Evol. Microbiol.">
        <title>Complete genome sequence of Corynebacterium casei LMG S-19264T (=DSM 44701T), isolated from a smear-ripened cheese.</title>
        <authorList>
            <consortium name="US DOE Joint Genome Institute (JGI-PGF)"/>
            <person name="Walter F."/>
            <person name="Albersmeier A."/>
            <person name="Kalinowski J."/>
            <person name="Ruckert C."/>
        </authorList>
    </citation>
    <scope>NUCLEOTIDE SEQUENCE</scope>
    <source>
        <strain evidence="2">CGMCC 1.15966</strain>
    </source>
</reference>
<evidence type="ECO:0000256" key="1">
    <source>
        <dbReference type="SAM" id="MobiDB-lite"/>
    </source>
</evidence>
<dbReference type="EMBL" id="BMKM01000004">
    <property type="protein sequence ID" value="GGE23151.1"/>
    <property type="molecule type" value="Genomic_DNA"/>
</dbReference>
<keyword evidence="3" id="KW-1185">Reference proteome</keyword>
<dbReference type="RefSeq" id="WP_182499371.1">
    <property type="nucleotide sequence ID" value="NZ_BMKM01000004.1"/>
</dbReference>
<protein>
    <recommendedName>
        <fullName evidence="4">Lipoprotein</fullName>
    </recommendedName>
</protein>
<reference evidence="2" key="2">
    <citation type="submission" date="2020-09" db="EMBL/GenBank/DDBJ databases">
        <authorList>
            <person name="Sun Q."/>
            <person name="Zhou Y."/>
        </authorList>
    </citation>
    <scope>NUCLEOTIDE SEQUENCE</scope>
    <source>
        <strain evidence="2">CGMCC 1.15966</strain>
    </source>
</reference>
<name>A0A8H9KXY4_9SPHI</name>
<feature type="region of interest" description="Disordered" evidence="1">
    <location>
        <begin position="23"/>
        <end position="45"/>
    </location>
</feature>
<dbReference type="AlphaFoldDB" id="A0A8H9KXY4"/>
<proteinExistence type="predicted"/>
<organism evidence="2 3">
    <name type="scientific">Sphingobacterium cellulitidis</name>
    <dbReference type="NCBI Taxonomy" id="1768011"/>
    <lineage>
        <taxon>Bacteria</taxon>
        <taxon>Pseudomonadati</taxon>
        <taxon>Bacteroidota</taxon>
        <taxon>Sphingobacteriia</taxon>
        <taxon>Sphingobacteriales</taxon>
        <taxon>Sphingobacteriaceae</taxon>
        <taxon>Sphingobacterium</taxon>
    </lineage>
</organism>
<evidence type="ECO:0000313" key="2">
    <source>
        <dbReference type="EMBL" id="GGE23151.1"/>
    </source>
</evidence>
<evidence type="ECO:0008006" key="4">
    <source>
        <dbReference type="Google" id="ProtNLM"/>
    </source>
</evidence>
<sequence>MKYLAIYSVATILALSACQGNKNQGTDQGDTSNTQENPVIDSNANVHNTDSTLIVRENFERINGIKDWDKIDSAQIHESTEGGVATYFFKNNNLELIKVRNYGEGGYLLQDMYLKDNKLSFVYEQIYNYNTHIIDPKFDMKQTKKAGEARYYYFDDKLFNIIATDKENEKYLKEDTRTDSNMKRLFSQLIKVKDNGFNPKGISE</sequence>
<accession>A0A8H9KXY4</accession>